<organism evidence="5 6">
    <name type="scientific">Daejeonella lutea</name>
    <dbReference type="NCBI Taxonomy" id="572036"/>
    <lineage>
        <taxon>Bacteria</taxon>
        <taxon>Pseudomonadati</taxon>
        <taxon>Bacteroidota</taxon>
        <taxon>Sphingobacteriia</taxon>
        <taxon>Sphingobacteriales</taxon>
        <taxon>Sphingobacteriaceae</taxon>
        <taxon>Daejeonella</taxon>
    </lineage>
</organism>
<dbReference type="InterPro" id="IPR008969">
    <property type="entry name" value="CarboxyPept-like_regulatory"/>
</dbReference>
<dbReference type="Proteomes" id="UP000189981">
    <property type="component" value="Unassembled WGS sequence"/>
</dbReference>
<accession>A0A1T5DSL4</accession>
<dbReference type="AlphaFoldDB" id="A0A1T5DSL4"/>
<dbReference type="Pfam" id="PF14905">
    <property type="entry name" value="OMP_b-brl_3"/>
    <property type="match status" value="1"/>
</dbReference>
<sequence>MKHKYFTITFIFLTIFSVLTVSAQTRISAAKIKGRVLDETKKPLDFATISLLNASDSALVRTAVSGLDGSFLFENLSAGNYNVSVSMVGYRKLKTKDFTITEASPAKDLGEISVMRDNKMLGEVTVRAVKPFIERKIDRLVVNVESSSVATGSTALEVLQRAPGVTLDQNDNIAMQGKQGVLVMLDGKQTYMSSADVANMLRNMPSSQIETIELITNPSAKYDAAGNSGIINIKTKKSNTVGTNGTLTAGAGMGDNYRGNGGLSLNHRNKNINLFGNYNYSTREQGQNMIIDRIVSGSNVTTYFGQTGSFIRDNDNNNFKAGLDIFIDKKNTLGFLVNGYLNSGSELYNNTTLIGRSFTQTDSSVIAINDASSRYRSMAYNANYKTILDTAGKELSIDLDYSRYKGNENTLYDNHFYNANGSVTAPSFIQNNTPSIINIKAVKLDYSMPFSKTMKMEAGLKSSWVKTDNDFQFERLLNNTWQNDPGRSNQFIYDENVNAGYLNLNKQYKSTSVQLGLRAEQTNSNGNSITTAKEVKRSYIDIFPSVFINQTLSKNHDLGVSYSRRIDRPSYDALNPFMFFLDQYTYNQGNPFLNPQYTNNFELSYNYKKTYSLTFNYSLTRDVITQVLLPDTAKKALFQTNENLDKQINYSMNLNAPISLSKWWSTSNNTSVFYMGFRSPNLRGQELNSGRVVLQLNSQHKFIISPSITGELNGDYTSPLEYGTLKISSQYGLDLGLSKSFMKKKANIKLALSDIFDTREQKISSAYEGLNYNLVQKNETRIGRVTFTYRFGKSEIKPERRRSTGLEAEQSRIKN</sequence>
<dbReference type="GO" id="GO:0009279">
    <property type="term" value="C:cell outer membrane"/>
    <property type="evidence" value="ECO:0007669"/>
    <property type="project" value="UniProtKB-SubCell"/>
</dbReference>
<reference evidence="6" key="1">
    <citation type="submission" date="2017-02" db="EMBL/GenBank/DDBJ databases">
        <authorList>
            <person name="Varghese N."/>
            <person name="Submissions S."/>
        </authorList>
    </citation>
    <scope>NUCLEOTIDE SEQUENCE [LARGE SCALE GENOMIC DNA]</scope>
    <source>
        <strain evidence="6">DSM 22385</strain>
    </source>
</reference>
<evidence type="ECO:0000256" key="3">
    <source>
        <dbReference type="ARBA" id="ARBA00023237"/>
    </source>
</evidence>
<keyword evidence="3" id="KW-0998">Cell outer membrane</keyword>
<evidence type="ECO:0000313" key="6">
    <source>
        <dbReference type="Proteomes" id="UP000189981"/>
    </source>
</evidence>
<comment type="subcellular location">
    <subcellularLocation>
        <location evidence="1">Cell outer membrane</location>
    </subcellularLocation>
</comment>
<keyword evidence="5" id="KW-0675">Receptor</keyword>
<dbReference type="Gene3D" id="2.60.40.1120">
    <property type="entry name" value="Carboxypeptidase-like, regulatory domain"/>
    <property type="match status" value="1"/>
</dbReference>
<dbReference type="InterPro" id="IPR037066">
    <property type="entry name" value="Plug_dom_sf"/>
</dbReference>
<evidence type="ECO:0000313" key="5">
    <source>
        <dbReference type="EMBL" id="SKB74651.1"/>
    </source>
</evidence>
<dbReference type="STRING" id="572036.SAMN05661099_2565"/>
<dbReference type="PANTHER" id="PTHR40980">
    <property type="entry name" value="PLUG DOMAIN-CONTAINING PROTEIN"/>
    <property type="match status" value="1"/>
</dbReference>
<dbReference type="Gene3D" id="2.40.170.20">
    <property type="entry name" value="TonB-dependent receptor, beta-barrel domain"/>
    <property type="match status" value="1"/>
</dbReference>
<proteinExistence type="predicted"/>
<gene>
    <name evidence="5" type="ORF">SAMN05661099_2565</name>
</gene>
<protein>
    <submittedName>
        <fullName evidence="5">Outer membrane receptor proteins, mostly Fe transport</fullName>
    </submittedName>
</protein>
<dbReference type="InterPro" id="IPR041700">
    <property type="entry name" value="OMP_b-brl_3"/>
</dbReference>
<dbReference type="Gene3D" id="2.170.130.10">
    <property type="entry name" value="TonB-dependent receptor, plug domain"/>
    <property type="match status" value="1"/>
</dbReference>
<dbReference type="PANTHER" id="PTHR40980:SF4">
    <property type="entry name" value="TONB-DEPENDENT RECEPTOR-LIKE BETA-BARREL DOMAIN-CONTAINING PROTEIN"/>
    <property type="match status" value="1"/>
</dbReference>
<evidence type="ECO:0000256" key="2">
    <source>
        <dbReference type="ARBA" id="ARBA00023136"/>
    </source>
</evidence>
<name>A0A1T5DSL4_9SPHI</name>
<evidence type="ECO:0000259" key="4">
    <source>
        <dbReference type="Pfam" id="PF14905"/>
    </source>
</evidence>
<evidence type="ECO:0000256" key="1">
    <source>
        <dbReference type="ARBA" id="ARBA00004442"/>
    </source>
</evidence>
<dbReference type="Pfam" id="PF13620">
    <property type="entry name" value="CarboxypepD_reg"/>
    <property type="match status" value="1"/>
</dbReference>
<dbReference type="RefSeq" id="WP_079703058.1">
    <property type="nucleotide sequence ID" value="NZ_FUYR01000002.1"/>
</dbReference>
<dbReference type="EMBL" id="FUYR01000002">
    <property type="protein sequence ID" value="SKB74651.1"/>
    <property type="molecule type" value="Genomic_DNA"/>
</dbReference>
<dbReference type="OrthoDB" id="606851at2"/>
<feature type="domain" description="Outer membrane protein beta-barrel" evidence="4">
    <location>
        <begin position="388"/>
        <end position="789"/>
    </location>
</feature>
<dbReference type="InterPro" id="IPR036942">
    <property type="entry name" value="Beta-barrel_TonB_sf"/>
</dbReference>
<dbReference type="SUPFAM" id="SSF49464">
    <property type="entry name" value="Carboxypeptidase regulatory domain-like"/>
    <property type="match status" value="1"/>
</dbReference>
<keyword evidence="6" id="KW-1185">Reference proteome</keyword>
<dbReference type="SUPFAM" id="SSF56935">
    <property type="entry name" value="Porins"/>
    <property type="match status" value="1"/>
</dbReference>
<keyword evidence="2" id="KW-0472">Membrane</keyword>